<evidence type="ECO:0000256" key="1">
    <source>
        <dbReference type="SAM" id="MobiDB-lite"/>
    </source>
</evidence>
<feature type="transmembrane region" description="Helical" evidence="2">
    <location>
        <begin position="106"/>
        <end position="126"/>
    </location>
</feature>
<geneLocation type="plasmid" evidence="3 4">
    <name>III</name>
</geneLocation>
<feature type="compositionally biased region" description="Polar residues" evidence="1">
    <location>
        <begin position="260"/>
        <end position="272"/>
    </location>
</feature>
<accession>A0A160T7I8</accession>
<protein>
    <submittedName>
        <fullName evidence="3">Uncharacterized protein</fullName>
    </submittedName>
</protein>
<keyword evidence="2" id="KW-0472">Membrane</keyword>
<organism evidence="3 4">
    <name type="scientific">Candidatus Promineifilum breve</name>
    <dbReference type="NCBI Taxonomy" id="1806508"/>
    <lineage>
        <taxon>Bacteria</taxon>
        <taxon>Bacillati</taxon>
        <taxon>Chloroflexota</taxon>
        <taxon>Ardenticatenia</taxon>
        <taxon>Candidatus Promineifilales</taxon>
        <taxon>Candidatus Promineifilaceae</taxon>
        <taxon>Candidatus Promineifilum</taxon>
    </lineage>
</organism>
<reference evidence="3" key="1">
    <citation type="submission" date="2016-01" db="EMBL/GenBank/DDBJ databases">
        <authorList>
            <person name="Mcilroy J.S."/>
            <person name="Karst M S."/>
            <person name="Albertsen M."/>
        </authorList>
    </citation>
    <scope>NUCLEOTIDE SEQUENCE</scope>
    <source>
        <strain evidence="3">Cfx-K</strain>
        <plasmid evidence="3">III</plasmid>
    </source>
</reference>
<dbReference type="Proteomes" id="UP000215027">
    <property type="component" value="Plasmid III"/>
</dbReference>
<evidence type="ECO:0000313" key="3">
    <source>
        <dbReference type="EMBL" id="CUS06461.1"/>
    </source>
</evidence>
<name>A0A160T7I8_9CHLR</name>
<dbReference type="RefSeq" id="WP_157913403.1">
    <property type="nucleotide sequence ID" value="NZ_LN890657.1"/>
</dbReference>
<proteinExistence type="predicted"/>
<keyword evidence="3" id="KW-0614">Plasmid</keyword>
<feature type="transmembrane region" description="Helical" evidence="2">
    <location>
        <begin position="63"/>
        <end position="86"/>
    </location>
</feature>
<dbReference type="EMBL" id="LN890657">
    <property type="protein sequence ID" value="CUS06461.1"/>
    <property type="molecule type" value="Genomic_DNA"/>
</dbReference>
<gene>
    <name evidence="3" type="ORF">CFX0092_P0061</name>
</gene>
<feature type="region of interest" description="Disordered" evidence="1">
    <location>
        <begin position="253"/>
        <end position="303"/>
    </location>
</feature>
<keyword evidence="4" id="KW-1185">Reference proteome</keyword>
<evidence type="ECO:0000256" key="2">
    <source>
        <dbReference type="SAM" id="Phobius"/>
    </source>
</evidence>
<feature type="transmembrane region" description="Helical" evidence="2">
    <location>
        <begin position="138"/>
        <end position="159"/>
    </location>
</feature>
<keyword evidence="2" id="KW-1133">Transmembrane helix</keyword>
<dbReference type="AlphaFoldDB" id="A0A160T7I8"/>
<evidence type="ECO:0000313" key="4">
    <source>
        <dbReference type="Proteomes" id="UP000215027"/>
    </source>
</evidence>
<dbReference type="KEGG" id="pbf:CFX0092_P0061"/>
<feature type="transmembrane region" description="Helical" evidence="2">
    <location>
        <begin position="29"/>
        <end position="51"/>
    </location>
</feature>
<keyword evidence="2" id="KW-0812">Transmembrane</keyword>
<sequence>MSIFNRKQSRYPVSDAQAKERMSRNLKMLAYAVIGGLAVITGFHAVMIVLSETASFTFQGQTGLLLLVMTIFRLGFPLLVEASAVIHTVGAVNGAWKGDQKTWGGFIDAVWLLFAAANMITFFAIERGAPLDGWQINWLQYGLPLSGIIAGVLVTKMILSDPAHKRAEEESAAEEERVGTEHLARSQVENSDAMYAVQIRRAWRDYVKKLEAQGYDDDEIDFMLANVPELHSINGPQRREPRPGLFDRAKAKVGLGDGVGNSTYDAPRQSTPPAAVQAGQGERPNGPPAPTIGRRSPDGAPDF</sequence>